<dbReference type="PANTHER" id="PTHR30332">
    <property type="entry name" value="PROBABLE GENERAL SECRETION PATHWAY PROTEIN D"/>
    <property type="match status" value="1"/>
</dbReference>
<dbReference type="Pfam" id="PF00263">
    <property type="entry name" value="Secretin"/>
    <property type="match status" value="1"/>
</dbReference>
<dbReference type="AlphaFoldDB" id="A0A3B0SGA1"/>
<dbReference type="InterPro" id="IPR001775">
    <property type="entry name" value="GspD/PilQ"/>
</dbReference>
<dbReference type="PANTHER" id="PTHR30332:SF17">
    <property type="entry name" value="TYPE IV PILIATION SYSTEM PROTEIN DR_0774-RELATED"/>
    <property type="match status" value="1"/>
</dbReference>
<accession>A0A3B0SGA1</accession>
<name>A0A3B0SGA1_9ZZZZ</name>
<evidence type="ECO:0000259" key="1">
    <source>
        <dbReference type="Pfam" id="PF00263"/>
    </source>
</evidence>
<organism evidence="3">
    <name type="scientific">hydrothermal vent metagenome</name>
    <dbReference type="NCBI Taxonomy" id="652676"/>
    <lineage>
        <taxon>unclassified sequences</taxon>
        <taxon>metagenomes</taxon>
        <taxon>ecological metagenomes</taxon>
    </lineage>
</organism>
<dbReference type="GO" id="GO:0009306">
    <property type="term" value="P:protein secretion"/>
    <property type="evidence" value="ECO:0007669"/>
    <property type="project" value="InterPro"/>
</dbReference>
<dbReference type="PRINTS" id="PR00811">
    <property type="entry name" value="BCTERIALGSPD"/>
</dbReference>
<proteinExistence type="predicted"/>
<dbReference type="InterPro" id="IPR004846">
    <property type="entry name" value="T2SS/T3SS_dom"/>
</dbReference>
<reference evidence="3" key="1">
    <citation type="submission" date="2018-06" db="EMBL/GenBank/DDBJ databases">
        <authorList>
            <person name="Zhirakovskaya E."/>
        </authorList>
    </citation>
    <scope>NUCLEOTIDE SEQUENCE</scope>
</reference>
<dbReference type="GO" id="GO:0015627">
    <property type="term" value="C:type II protein secretion system complex"/>
    <property type="evidence" value="ECO:0007669"/>
    <property type="project" value="TreeGrafter"/>
</dbReference>
<evidence type="ECO:0000259" key="2">
    <source>
        <dbReference type="Pfam" id="PF13629"/>
    </source>
</evidence>
<feature type="domain" description="Type II/III secretion system secretin-like" evidence="1">
    <location>
        <begin position="255"/>
        <end position="421"/>
    </location>
</feature>
<sequence length="473" mass="50021">MANSTNLIKRMLGLFVVAVMIVGQTATVSARSPNHGGQEQGGQFVRIGLNKSIVVRLPADAVDILIGNPEIVEAVVRTQRTAYLFAKKAGQTNAFFFDKNGRQILNLDIEVARDMKALRKLLQRVIPGNRITVETVGDNIVLGGIAKNSSEAKMAFDLAARYTNDEAKVLTTIAVTGKEQVTLKVKIAEVQREVLKQFGIDASVIETVGNASISLFSSNPFSVAGGALAGALARVNPDTATGGLNASRSSGIFRAMERDGFVRTLAEPTLTAVSGEAAKFLAGGEIPVVTGSDVGANGIAVLATEYKPFGIGLGFTPVVLSAGRISLKLNTEVSNISADNSVTLANGRTIPAFEVRRAETTVELPSGGSMAMAGLIRESTRQAINGIPGAKNLPILGALFRSRDYASKRTELVIIVTPYIVAPVNEKQLVTPVDRAIVATDTQTILFGRLNKVFGKNNTGKSVYHGNVGFIVE</sequence>
<evidence type="ECO:0000313" key="3">
    <source>
        <dbReference type="EMBL" id="VAW03360.1"/>
    </source>
</evidence>
<dbReference type="InterPro" id="IPR050810">
    <property type="entry name" value="Bact_Secretion_Sys_Channel"/>
</dbReference>
<dbReference type="EMBL" id="UOEC01000209">
    <property type="protein sequence ID" value="VAW03360.1"/>
    <property type="molecule type" value="Genomic_DNA"/>
</dbReference>
<dbReference type="Pfam" id="PF13629">
    <property type="entry name" value="T2SS-T3SS_pil_N"/>
    <property type="match status" value="1"/>
</dbReference>
<gene>
    <name evidence="3" type="ORF">MNBD_ALPHA08-1769</name>
</gene>
<protein>
    <submittedName>
        <fullName evidence="3">Type II/IV secretion system secretin RcpA/CpaC, associated with Flp pilus assembly</fullName>
    </submittedName>
</protein>
<dbReference type="InterPro" id="IPR032789">
    <property type="entry name" value="T2SS-T3SS_pil_N"/>
</dbReference>
<feature type="domain" description="Pilus formation protein N-terminal" evidence="2">
    <location>
        <begin position="45"/>
        <end position="112"/>
    </location>
</feature>